<dbReference type="AlphaFoldDB" id="A0A4U5NTL9"/>
<dbReference type="Proteomes" id="UP000298663">
    <property type="component" value="Unassembled WGS sequence"/>
</dbReference>
<reference evidence="1 2" key="1">
    <citation type="journal article" date="2015" name="Genome Biol.">
        <title>Comparative genomics of Steinernema reveals deeply conserved gene regulatory networks.</title>
        <authorList>
            <person name="Dillman A.R."/>
            <person name="Macchietto M."/>
            <person name="Porter C.F."/>
            <person name="Rogers A."/>
            <person name="Williams B."/>
            <person name="Antoshechkin I."/>
            <person name="Lee M.M."/>
            <person name="Goodwin Z."/>
            <person name="Lu X."/>
            <person name="Lewis E.E."/>
            <person name="Goodrich-Blair H."/>
            <person name="Stock S.P."/>
            <person name="Adams B.J."/>
            <person name="Sternberg P.W."/>
            <person name="Mortazavi A."/>
        </authorList>
    </citation>
    <scope>NUCLEOTIDE SEQUENCE [LARGE SCALE GENOMIC DNA]</scope>
    <source>
        <strain evidence="1 2">ALL</strain>
    </source>
</reference>
<protein>
    <submittedName>
        <fullName evidence="1">Uncharacterized protein</fullName>
    </submittedName>
</protein>
<dbReference type="Gene3D" id="3.90.70.80">
    <property type="match status" value="1"/>
</dbReference>
<organism evidence="1 2">
    <name type="scientific">Steinernema carpocapsae</name>
    <name type="common">Entomopathogenic nematode</name>
    <dbReference type="NCBI Taxonomy" id="34508"/>
    <lineage>
        <taxon>Eukaryota</taxon>
        <taxon>Metazoa</taxon>
        <taxon>Ecdysozoa</taxon>
        <taxon>Nematoda</taxon>
        <taxon>Chromadorea</taxon>
        <taxon>Rhabditida</taxon>
        <taxon>Tylenchina</taxon>
        <taxon>Panagrolaimomorpha</taxon>
        <taxon>Strongyloidoidea</taxon>
        <taxon>Steinernematidae</taxon>
        <taxon>Steinernema</taxon>
    </lineage>
</organism>
<gene>
    <name evidence="1" type="ORF">L596_011202</name>
</gene>
<accession>A0A4U5NTL9</accession>
<keyword evidence="2" id="KW-1185">Reference proteome</keyword>
<reference evidence="1 2" key="2">
    <citation type="journal article" date="2019" name="G3 (Bethesda)">
        <title>Hybrid Assembly of the Genome of the Entomopathogenic Nematode Steinernema carpocapsae Identifies the X-Chromosome.</title>
        <authorList>
            <person name="Serra L."/>
            <person name="Macchietto M."/>
            <person name="Macias-Munoz A."/>
            <person name="McGill C.J."/>
            <person name="Rodriguez I.M."/>
            <person name="Rodriguez B."/>
            <person name="Murad R."/>
            <person name="Mortazavi A."/>
        </authorList>
    </citation>
    <scope>NUCLEOTIDE SEQUENCE [LARGE SCALE GENOMIC DNA]</scope>
    <source>
        <strain evidence="1 2">ALL</strain>
    </source>
</reference>
<proteinExistence type="predicted"/>
<evidence type="ECO:0000313" key="2">
    <source>
        <dbReference type="Proteomes" id="UP000298663"/>
    </source>
</evidence>
<evidence type="ECO:0000313" key="1">
    <source>
        <dbReference type="EMBL" id="TKR86656.1"/>
    </source>
</evidence>
<dbReference type="EMBL" id="AZBU02000003">
    <property type="protein sequence ID" value="TKR86656.1"/>
    <property type="molecule type" value="Genomic_DNA"/>
</dbReference>
<sequence length="118" mass="13743">MQNARLTSSRSLVQCLFGPETDEPSNHSVLRPFIYTAARNSVQENRHWMSYQKREGLSIEAHIERMEKNRTFMTDFELQMAALALNITIYVYSPNHTTKWLPYSAETAQPIRLRQPSP</sequence>
<comment type="caution">
    <text evidence="1">The sequence shown here is derived from an EMBL/GenBank/DDBJ whole genome shotgun (WGS) entry which is preliminary data.</text>
</comment>
<name>A0A4U5NTL9_STECR</name>